<dbReference type="PANTHER" id="PTHR11692:SF0">
    <property type="entry name" value="BIFUNCTIONAL PURINE BIOSYNTHESIS PROTEIN ATIC"/>
    <property type="match status" value="1"/>
</dbReference>
<name>A0A0G1KB12_9BACT</name>
<gene>
    <name evidence="1" type="ORF">UW78_C0025G0005</name>
</gene>
<reference evidence="1 2" key="1">
    <citation type="journal article" date="2015" name="Nature">
        <title>rRNA introns, odd ribosomes, and small enigmatic genomes across a large radiation of phyla.</title>
        <authorList>
            <person name="Brown C.T."/>
            <person name="Hug L.A."/>
            <person name="Thomas B.C."/>
            <person name="Sharon I."/>
            <person name="Castelle C.J."/>
            <person name="Singh A."/>
            <person name="Wilkins M.J."/>
            <person name="Williams K.H."/>
            <person name="Banfield J.F."/>
        </authorList>
    </citation>
    <scope>NUCLEOTIDE SEQUENCE [LARGE SCALE GENOMIC DNA]</scope>
</reference>
<proteinExistence type="predicted"/>
<dbReference type="SUPFAM" id="SSF53927">
    <property type="entry name" value="Cytidine deaminase-like"/>
    <property type="match status" value="1"/>
</dbReference>
<dbReference type="GO" id="GO:0006189">
    <property type="term" value="P:'de novo' IMP biosynthetic process"/>
    <property type="evidence" value="ECO:0007669"/>
    <property type="project" value="TreeGrafter"/>
</dbReference>
<dbReference type="GO" id="GO:0005829">
    <property type="term" value="C:cytosol"/>
    <property type="evidence" value="ECO:0007669"/>
    <property type="project" value="TreeGrafter"/>
</dbReference>
<dbReference type="Pfam" id="PF01808">
    <property type="entry name" value="AICARFT_IMPCHas"/>
    <property type="match status" value="1"/>
</dbReference>
<comment type="caution">
    <text evidence="1">The sequence shown here is derived from an EMBL/GenBank/DDBJ whole genome shotgun (WGS) entry which is preliminary data.</text>
</comment>
<sequence>MDLPKDLNLNLKKYRDMRYGENPHQKSAFYLAGKSPGYEQLWGIELSHNNIGDANQAWSLVLEFEKPTVAIIKHANPSGITSRSSLTEAFRMACGADSTSAFGGIVAVNRLPTVEMIEAMRGIFFELIIAPYYTDEVIERLKKRSAKMRVIRASKLPKQLEFTRAFSGYLVQTGDDVDESPKRWKVVTGKKLSKKVTCDCEFAWKVVKHVKSNAVVVKYAWNGNGPAKSGKFHNACPSTSSGRFTGRAKVGGNETQKYNRGGYGIRRVFSVSRQCRTGSKGGNCRDYPAWRFNPRRRCNCRCQETWNYYGIYGSEAF</sequence>
<dbReference type="InterPro" id="IPR002695">
    <property type="entry name" value="PurH-like"/>
</dbReference>
<protein>
    <submittedName>
        <fullName evidence="1">Bifunctional purine biosynthesis protein PurH</fullName>
    </submittedName>
</protein>
<dbReference type="AlphaFoldDB" id="A0A0G1KB12"/>
<dbReference type="Proteomes" id="UP000034595">
    <property type="component" value="Unassembled WGS sequence"/>
</dbReference>
<dbReference type="EMBL" id="LCJQ01000025">
    <property type="protein sequence ID" value="KKT80780.1"/>
    <property type="molecule type" value="Genomic_DNA"/>
</dbReference>
<evidence type="ECO:0000313" key="2">
    <source>
        <dbReference type="Proteomes" id="UP000034595"/>
    </source>
</evidence>
<dbReference type="Gene3D" id="3.40.140.20">
    <property type="match status" value="2"/>
</dbReference>
<dbReference type="PATRIC" id="fig|1618610.3.peg.705"/>
<dbReference type="InterPro" id="IPR016193">
    <property type="entry name" value="Cytidine_deaminase-like"/>
</dbReference>
<dbReference type="GO" id="GO:0004643">
    <property type="term" value="F:phosphoribosylaminoimidazolecarboxamide formyltransferase activity"/>
    <property type="evidence" value="ECO:0007669"/>
    <property type="project" value="InterPro"/>
</dbReference>
<organism evidence="1 2">
    <name type="scientific">Candidatus Azambacteria bacterium GW2011_GWA1_44_9</name>
    <dbReference type="NCBI Taxonomy" id="1618610"/>
    <lineage>
        <taxon>Bacteria</taxon>
        <taxon>Candidatus Azamiibacteriota</taxon>
    </lineage>
</organism>
<accession>A0A0G1KB12</accession>
<dbReference type="GO" id="GO:0003937">
    <property type="term" value="F:IMP cyclohydrolase activity"/>
    <property type="evidence" value="ECO:0007669"/>
    <property type="project" value="InterPro"/>
</dbReference>
<evidence type="ECO:0000313" key="1">
    <source>
        <dbReference type="EMBL" id="KKT80780.1"/>
    </source>
</evidence>
<dbReference type="PANTHER" id="PTHR11692">
    <property type="entry name" value="BIFUNCTIONAL PURINE BIOSYNTHESIS PROTEIN PURH"/>
    <property type="match status" value="1"/>
</dbReference>
<dbReference type="SMART" id="SM00798">
    <property type="entry name" value="AICARFT_IMPCHas"/>
    <property type="match status" value="1"/>
</dbReference>
<dbReference type="InterPro" id="IPR024051">
    <property type="entry name" value="AICAR_Tfase_dup_dom_sf"/>
</dbReference>